<name>A0A0B7AQH3_9EUPU</name>
<sequence length="50" mass="5502">MISTEMDLLANAQSPLDVPNFQLPATESLATCHIALSINLVDRGYTLLYH</sequence>
<dbReference type="AlphaFoldDB" id="A0A0B7AQH3"/>
<accession>A0A0B7AQH3</accession>
<reference evidence="1" key="1">
    <citation type="submission" date="2014-12" db="EMBL/GenBank/DDBJ databases">
        <title>Insight into the proteome of Arion vulgaris.</title>
        <authorList>
            <person name="Aradska J."/>
            <person name="Bulat T."/>
            <person name="Smidak R."/>
            <person name="Sarate P."/>
            <person name="Gangsoo J."/>
            <person name="Sialana F."/>
            <person name="Bilban M."/>
            <person name="Lubec G."/>
        </authorList>
    </citation>
    <scope>NUCLEOTIDE SEQUENCE</scope>
    <source>
        <tissue evidence="1">Skin</tissue>
    </source>
</reference>
<organism evidence="1">
    <name type="scientific">Arion vulgaris</name>
    <dbReference type="NCBI Taxonomy" id="1028688"/>
    <lineage>
        <taxon>Eukaryota</taxon>
        <taxon>Metazoa</taxon>
        <taxon>Spiralia</taxon>
        <taxon>Lophotrochozoa</taxon>
        <taxon>Mollusca</taxon>
        <taxon>Gastropoda</taxon>
        <taxon>Heterobranchia</taxon>
        <taxon>Euthyneura</taxon>
        <taxon>Panpulmonata</taxon>
        <taxon>Eupulmonata</taxon>
        <taxon>Stylommatophora</taxon>
        <taxon>Helicina</taxon>
        <taxon>Arionoidea</taxon>
        <taxon>Arionidae</taxon>
        <taxon>Arion</taxon>
    </lineage>
</organism>
<evidence type="ECO:0000313" key="1">
    <source>
        <dbReference type="EMBL" id="CEK82170.1"/>
    </source>
</evidence>
<proteinExistence type="predicted"/>
<protein>
    <submittedName>
        <fullName evidence="1">Uncharacterized protein</fullName>
    </submittedName>
</protein>
<gene>
    <name evidence="1" type="primary">ORF129962</name>
</gene>
<dbReference type="EMBL" id="HACG01035305">
    <property type="protein sequence ID" value="CEK82170.1"/>
    <property type="molecule type" value="Transcribed_RNA"/>
</dbReference>